<dbReference type="PROSITE" id="PS51318">
    <property type="entry name" value="TAT"/>
    <property type="match status" value="1"/>
</dbReference>
<dbReference type="PANTHER" id="PTHR43818">
    <property type="entry name" value="BCDNA.GH03377"/>
    <property type="match status" value="1"/>
</dbReference>
<accession>A0A366HBA1</accession>
<gene>
    <name evidence="2" type="ORF">DES53_10969</name>
</gene>
<feature type="domain" description="Gfo/Idh/MocA-like oxidoreductase N-terminal" evidence="1">
    <location>
        <begin position="44"/>
        <end position="161"/>
    </location>
</feature>
<dbReference type="Gene3D" id="3.40.50.720">
    <property type="entry name" value="NAD(P)-binding Rossmann-like Domain"/>
    <property type="match status" value="1"/>
</dbReference>
<dbReference type="InterPro" id="IPR000683">
    <property type="entry name" value="Gfo/Idh/MocA-like_OxRdtase_N"/>
</dbReference>
<evidence type="ECO:0000259" key="1">
    <source>
        <dbReference type="Pfam" id="PF01408"/>
    </source>
</evidence>
<dbReference type="GO" id="GO:0000166">
    <property type="term" value="F:nucleotide binding"/>
    <property type="evidence" value="ECO:0007669"/>
    <property type="project" value="InterPro"/>
</dbReference>
<reference evidence="2 3" key="1">
    <citation type="submission" date="2018-06" db="EMBL/GenBank/DDBJ databases">
        <title>Genomic Encyclopedia of Type Strains, Phase IV (KMG-IV): sequencing the most valuable type-strain genomes for metagenomic binning, comparative biology and taxonomic classification.</title>
        <authorList>
            <person name="Goeker M."/>
        </authorList>
    </citation>
    <scope>NUCLEOTIDE SEQUENCE [LARGE SCALE GENOMIC DNA]</scope>
    <source>
        <strain evidence="2 3">DSM 25532</strain>
    </source>
</reference>
<dbReference type="InterPro" id="IPR036291">
    <property type="entry name" value="NAD(P)-bd_dom_sf"/>
</dbReference>
<dbReference type="SUPFAM" id="SSF55347">
    <property type="entry name" value="Glyceraldehyde-3-phosphate dehydrogenase-like, C-terminal domain"/>
    <property type="match status" value="1"/>
</dbReference>
<dbReference type="PANTHER" id="PTHR43818:SF10">
    <property type="entry name" value="NADH-DEPENDENT DEHYDROGENASE-RELATED"/>
    <property type="match status" value="1"/>
</dbReference>
<organism evidence="2 3">
    <name type="scientific">Roseimicrobium gellanilyticum</name>
    <dbReference type="NCBI Taxonomy" id="748857"/>
    <lineage>
        <taxon>Bacteria</taxon>
        <taxon>Pseudomonadati</taxon>
        <taxon>Verrucomicrobiota</taxon>
        <taxon>Verrucomicrobiia</taxon>
        <taxon>Verrucomicrobiales</taxon>
        <taxon>Verrucomicrobiaceae</taxon>
        <taxon>Roseimicrobium</taxon>
    </lineage>
</organism>
<evidence type="ECO:0000313" key="3">
    <source>
        <dbReference type="Proteomes" id="UP000253426"/>
    </source>
</evidence>
<dbReference type="EMBL" id="QNRR01000009">
    <property type="protein sequence ID" value="RBP39642.1"/>
    <property type="molecule type" value="Genomic_DNA"/>
</dbReference>
<dbReference type="InterPro" id="IPR006311">
    <property type="entry name" value="TAT_signal"/>
</dbReference>
<dbReference type="InterPro" id="IPR050463">
    <property type="entry name" value="Gfo/Idh/MocA_oxidrdct_glycsds"/>
</dbReference>
<dbReference type="AlphaFoldDB" id="A0A366HBA1"/>
<dbReference type="Proteomes" id="UP000253426">
    <property type="component" value="Unassembled WGS sequence"/>
</dbReference>
<evidence type="ECO:0000313" key="2">
    <source>
        <dbReference type="EMBL" id="RBP39642.1"/>
    </source>
</evidence>
<keyword evidence="3" id="KW-1185">Reference proteome</keyword>
<dbReference type="SUPFAM" id="SSF51735">
    <property type="entry name" value="NAD(P)-binding Rossmann-fold domains"/>
    <property type="match status" value="1"/>
</dbReference>
<comment type="caution">
    <text evidence="2">The sequence shown here is derived from an EMBL/GenBank/DDBJ whole genome shotgun (WGS) entry which is preliminary data.</text>
</comment>
<name>A0A366HBA1_9BACT</name>
<dbReference type="Gene3D" id="3.30.360.10">
    <property type="entry name" value="Dihydrodipicolinate Reductase, domain 2"/>
    <property type="match status" value="1"/>
</dbReference>
<sequence>MTRPASSTSSRRRFLQTGAAAILGAPFVTSGLRAASPNGKLRHAAFGASGMSWADITNLAKHPNWELAAVCDVDTRNFKRVQEQFPNVRVYQDWRELLVKEEGKIDAVNVSTPDHMHGPIGMAAINKGLHVYGQKPLTQNLLECRAITKLAREKGVMTQMGIQVSSDFTERFAVAYIQEGAIGKVKEAHTFSNKKWGDMEPVPDKKDTPPAEFDWDKWLGVAKERQFISGYYHPGNWRKRRDFGTGTLGDMGCHMFSGWYRALGLTMPKSVTSYGPPPPNAENWAINGKVEYLYPGTQYTAGDTIKVTWYDGDQLPSPEIQALVEGKWPGQGTVYIGTEGVLVHPHGSTPTLHPKDKFAGRRPNKLEPRNHWGEWVDCCLKGGSTKPSANFDYSGPLTEAVLLGCLASIFPQQTLEWDAEKMIFTNSEDATKFVKRSYRSGWEIPGLA</sequence>
<dbReference type="Pfam" id="PF01408">
    <property type="entry name" value="GFO_IDH_MocA"/>
    <property type="match status" value="1"/>
</dbReference>
<dbReference type="OrthoDB" id="178551at2"/>
<proteinExistence type="predicted"/>
<protein>
    <submittedName>
        <fullName evidence="2">Putative dehydrogenase</fullName>
    </submittedName>
</protein>
<dbReference type="RefSeq" id="WP_113960543.1">
    <property type="nucleotide sequence ID" value="NZ_QNRR01000009.1"/>
</dbReference>